<proteinExistence type="predicted"/>
<dbReference type="InterPro" id="IPR005883">
    <property type="entry name" value="PilM"/>
</dbReference>
<dbReference type="AlphaFoldDB" id="A0A5E4PL73"/>
<dbReference type="InterPro" id="IPR050696">
    <property type="entry name" value="FtsA/MreB"/>
</dbReference>
<dbReference type="NCBIfam" id="TIGR01175">
    <property type="entry name" value="pilM"/>
    <property type="match status" value="1"/>
</dbReference>
<dbReference type="InterPro" id="IPR043129">
    <property type="entry name" value="ATPase_NBD"/>
</dbReference>
<accession>A0A5E4PL73</accession>
<evidence type="ECO:0000313" key="2">
    <source>
        <dbReference type="Proteomes" id="UP000324194"/>
    </source>
</evidence>
<dbReference type="Gene3D" id="3.30.1490.300">
    <property type="match status" value="1"/>
</dbReference>
<dbReference type="KEGG" id="asip:AQUSIP_23900"/>
<dbReference type="CDD" id="cd24049">
    <property type="entry name" value="ASKHA_NBD_PilM"/>
    <property type="match status" value="1"/>
</dbReference>
<gene>
    <name evidence="1" type="ORF">AQUSIP_23900</name>
</gene>
<sequence>MYAETDTNHLHGAMDWYSAKEGCLLAGITRKSIQLSISEWLLTGKQRFSELFAIQTQAASHNNILGLVINPQYIKLLKIKSANEPQEVEYFKMISIPEGLVVHTEIKNSTALAEILRNVISESGLDTKDIALTIPRSSAIVKHITVDKRLHADEVESRVWVEANRLFPNLINDIYLDFAVIGPSSEDSSQNEVLIVACRKEQLKPYLEVMRMAGLTVKVVDINYYAFERAMSIVVKQVPKLKTIAMLNISYRLIDLLVMHEGKLIYTHEVGYDGLNLVKLARTEADFINPDRVPEGESIPEIEQGSYEILKNVLGSHLKHAMQFFYSSKPNVRIDRIILAGDCASEIPGLPEYVYKEVGKTVTLADPFKNMRVGNNVDKNKLMHYAPSLMLCCGLALSRTT</sequence>
<dbReference type="EMBL" id="LR699120">
    <property type="protein sequence ID" value="VVC77063.1"/>
    <property type="molecule type" value="Genomic_DNA"/>
</dbReference>
<dbReference type="PIRSF" id="PIRSF019169">
    <property type="entry name" value="PilM"/>
    <property type="match status" value="1"/>
</dbReference>
<name>A0A5E4PL73_9COXI</name>
<dbReference type="Proteomes" id="UP000324194">
    <property type="component" value="Chromosome 2"/>
</dbReference>
<protein>
    <recommendedName>
        <fullName evidence="3">Competence protein A</fullName>
    </recommendedName>
</protein>
<evidence type="ECO:0000313" key="1">
    <source>
        <dbReference type="EMBL" id="VVC77063.1"/>
    </source>
</evidence>
<reference evidence="1 2" key="1">
    <citation type="submission" date="2019-08" db="EMBL/GenBank/DDBJ databases">
        <authorList>
            <person name="Guy L."/>
        </authorList>
    </citation>
    <scope>NUCLEOTIDE SEQUENCE [LARGE SCALE GENOMIC DNA]</scope>
    <source>
        <strain evidence="1 2">SGT-108</strain>
    </source>
</reference>
<organism evidence="1 2">
    <name type="scientific">Aquicella siphonis</name>
    <dbReference type="NCBI Taxonomy" id="254247"/>
    <lineage>
        <taxon>Bacteria</taxon>
        <taxon>Pseudomonadati</taxon>
        <taxon>Pseudomonadota</taxon>
        <taxon>Gammaproteobacteria</taxon>
        <taxon>Legionellales</taxon>
        <taxon>Coxiellaceae</taxon>
        <taxon>Aquicella</taxon>
    </lineage>
</organism>
<keyword evidence="2" id="KW-1185">Reference proteome</keyword>
<dbReference type="PANTHER" id="PTHR32432:SF3">
    <property type="entry name" value="ETHANOLAMINE UTILIZATION PROTEIN EUTJ"/>
    <property type="match status" value="1"/>
</dbReference>
<dbReference type="Gene3D" id="3.30.420.40">
    <property type="match status" value="2"/>
</dbReference>
<dbReference type="Pfam" id="PF11104">
    <property type="entry name" value="PilM_2"/>
    <property type="match status" value="1"/>
</dbReference>
<dbReference type="SUPFAM" id="SSF53067">
    <property type="entry name" value="Actin-like ATPase domain"/>
    <property type="match status" value="1"/>
</dbReference>
<dbReference type="PANTHER" id="PTHR32432">
    <property type="entry name" value="CELL DIVISION PROTEIN FTSA-RELATED"/>
    <property type="match status" value="1"/>
</dbReference>
<dbReference type="OrthoDB" id="9773403at2"/>
<evidence type="ECO:0008006" key="3">
    <source>
        <dbReference type="Google" id="ProtNLM"/>
    </source>
</evidence>